<organism evidence="7 8">
    <name type="scientific">Aurantimicrobium photophilum</name>
    <dbReference type="NCBI Taxonomy" id="1987356"/>
    <lineage>
        <taxon>Bacteria</taxon>
        <taxon>Bacillati</taxon>
        <taxon>Actinomycetota</taxon>
        <taxon>Actinomycetes</taxon>
        <taxon>Micrococcales</taxon>
        <taxon>Microbacteriaceae</taxon>
        <taxon>Aurantimicrobium</taxon>
    </lineage>
</organism>
<dbReference type="InterPro" id="IPR036890">
    <property type="entry name" value="HATPase_C_sf"/>
</dbReference>
<dbReference type="PANTHER" id="PTHR24421:SF10">
    <property type="entry name" value="NITRATE_NITRITE SENSOR PROTEIN NARQ"/>
    <property type="match status" value="1"/>
</dbReference>
<evidence type="ECO:0000256" key="2">
    <source>
        <dbReference type="ARBA" id="ARBA00012438"/>
    </source>
</evidence>
<evidence type="ECO:0000256" key="6">
    <source>
        <dbReference type="SAM" id="Phobius"/>
    </source>
</evidence>
<evidence type="ECO:0000256" key="5">
    <source>
        <dbReference type="ARBA" id="ARBA00023012"/>
    </source>
</evidence>
<comment type="catalytic activity">
    <reaction evidence="1">
        <text>ATP + protein L-histidine = ADP + protein N-phospho-L-histidine.</text>
        <dbReference type="EC" id="2.7.13.3"/>
    </reaction>
</comment>
<reference evidence="7 8" key="1">
    <citation type="submission" date="2017-10" db="EMBL/GenBank/DDBJ databases">
        <title>Genome of an Actinobacterium that displays light-enhanced growth.</title>
        <authorList>
            <person name="Maresca J.A."/>
            <person name="Hempel P."/>
            <person name="Shevchenko O."/>
            <person name="Miller K.J."/>
            <person name="Hahn M.W."/>
        </authorList>
    </citation>
    <scope>NUCLEOTIDE SEQUENCE [LARGE SCALE GENOMIC DNA]</scope>
    <source>
        <strain evidence="7 8">MWH-Mo1</strain>
    </source>
</reference>
<dbReference type="InterPro" id="IPR050482">
    <property type="entry name" value="Sensor_HK_TwoCompSys"/>
</dbReference>
<feature type="transmembrane region" description="Helical" evidence="6">
    <location>
        <begin position="20"/>
        <end position="41"/>
    </location>
</feature>
<dbReference type="AlphaFoldDB" id="A0A2Z3S332"/>
<evidence type="ECO:0000313" key="7">
    <source>
        <dbReference type="EMBL" id="AWR21643.1"/>
    </source>
</evidence>
<keyword evidence="8" id="KW-1185">Reference proteome</keyword>
<gene>
    <name evidence="7" type="ORF">AURMO_01045</name>
</gene>
<dbReference type="Gene3D" id="3.30.565.10">
    <property type="entry name" value="Histidine kinase-like ATPase, C-terminal domain"/>
    <property type="match status" value="1"/>
</dbReference>
<keyword evidence="6" id="KW-1133">Transmembrane helix</keyword>
<evidence type="ECO:0000313" key="8">
    <source>
        <dbReference type="Proteomes" id="UP000246894"/>
    </source>
</evidence>
<feature type="transmembrane region" description="Helical" evidence="6">
    <location>
        <begin position="61"/>
        <end position="81"/>
    </location>
</feature>
<dbReference type="EC" id="2.7.13.3" evidence="2"/>
<keyword evidence="5" id="KW-0902">Two-component regulatory system</keyword>
<name>A0A2Z3S332_9MICO</name>
<dbReference type="RefSeq" id="WP_162532675.1">
    <property type="nucleotide sequence ID" value="NZ_CP023994.1"/>
</dbReference>
<proteinExistence type="predicted"/>
<keyword evidence="4 7" id="KW-0418">Kinase</keyword>
<dbReference type="GO" id="GO:0000160">
    <property type="term" value="P:phosphorelay signal transduction system"/>
    <property type="evidence" value="ECO:0007669"/>
    <property type="project" value="UniProtKB-KW"/>
</dbReference>
<sequence>MANNKLSSSNRARRIAEFIAGPWSIRPIGFGVISAFLNQFSDVRAAVSAGRAPVMAWLESFPSSAAIGLSLGLSFAALAWAMRRTEPLRRKQLIYHVGIALIAIGFAVAYGLFYNRPFKDVPFNSVRVYLAIMVVSIIFGVGEKRVRAQASRAESALAEVDRQRSLLLQADEDTRREVADLLHDRVQAGLVVANLELNKISEKLSEQHKAEIRSIVAELEEIRRFDVRDASRLLSPDIAVQGLNHCISELTQRYRSTMQVSVQLDEYHSEFPVEKLLAIYRICEQGLLNAALHGNADHCLIRTSTESDGTVVILVENNGAPLSEKPHTAGSGTAVIDAWVSKFGGTWSLTNSGSGQVQLRATLTT</sequence>
<dbReference type="GO" id="GO:0004673">
    <property type="term" value="F:protein histidine kinase activity"/>
    <property type="evidence" value="ECO:0007669"/>
    <property type="project" value="UniProtKB-EC"/>
</dbReference>
<dbReference type="PANTHER" id="PTHR24421">
    <property type="entry name" value="NITRATE/NITRITE SENSOR PROTEIN NARX-RELATED"/>
    <property type="match status" value="1"/>
</dbReference>
<keyword evidence="6" id="KW-0472">Membrane</keyword>
<evidence type="ECO:0000256" key="1">
    <source>
        <dbReference type="ARBA" id="ARBA00000085"/>
    </source>
</evidence>
<keyword evidence="3" id="KW-0808">Transferase</keyword>
<dbReference type="EMBL" id="CP023994">
    <property type="protein sequence ID" value="AWR21643.1"/>
    <property type="molecule type" value="Genomic_DNA"/>
</dbReference>
<accession>A0A2Z3S332</accession>
<dbReference type="SUPFAM" id="SSF55874">
    <property type="entry name" value="ATPase domain of HSP90 chaperone/DNA topoisomerase II/histidine kinase"/>
    <property type="match status" value="1"/>
</dbReference>
<evidence type="ECO:0000256" key="4">
    <source>
        <dbReference type="ARBA" id="ARBA00022777"/>
    </source>
</evidence>
<dbReference type="Proteomes" id="UP000246894">
    <property type="component" value="Chromosome"/>
</dbReference>
<feature type="transmembrane region" description="Helical" evidence="6">
    <location>
        <begin position="93"/>
        <end position="114"/>
    </location>
</feature>
<dbReference type="KEGG" id="aum:AURMO_01045"/>
<evidence type="ECO:0000256" key="3">
    <source>
        <dbReference type="ARBA" id="ARBA00022679"/>
    </source>
</evidence>
<feature type="transmembrane region" description="Helical" evidence="6">
    <location>
        <begin position="126"/>
        <end position="142"/>
    </location>
</feature>
<keyword evidence="6" id="KW-0812">Transmembrane</keyword>
<protein>
    <recommendedName>
        <fullName evidence="2">histidine kinase</fullName>
        <ecNumber evidence="2">2.7.13.3</ecNumber>
    </recommendedName>
</protein>